<accession>A0AA51X7Q4</accession>
<dbReference type="Gene3D" id="3.40.50.720">
    <property type="entry name" value="NAD(P)-binding Rossmann-like Domain"/>
    <property type="match status" value="1"/>
</dbReference>
<evidence type="ECO:0000259" key="1">
    <source>
        <dbReference type="Pfam" id="PF03435"/>
    </source>
</evidence>
<dbReference type="EMBL" id="CP133548">
    <property type="protein sequence ID" value="WMS88121.1"/>
    <property type="molecule type" value="Genomic_DNA"/>
</dbReference>
<evidence type="ECO:0000313" key="3">
    <source>
        <dbReference type="Proteomes" id="UP001239782"/>
    </source>
</evidence>
<evidence type="ECO:0000313" key="2">
    <source>
        <dbReference type="EMBL" id="WMS88121.1"/>
    </source>
</evidence>
<name>A0AA51X7Q4_9GAMM</name>
<dbReference type="Pfam" id="PF03435">
    <property type="entry name" value="Sacchrp_dh_NADP"/>
    <property type="match status" value="1"/>
</dbReference>
<dbReference type="InterPro" id="IPR005097">
    <property type="entry name" value="Sacchrp_dh_NADP-bd"/>
</dbReference>
<gene>
    <name evidence="2" type="ORF">Q9312_04210</name>
</gene>
<dbReference type="Gene3D" id="3.30.360.10">
    <property type="entry name" value="Dihydrodipicolinate Reductase, domain 2"/>
    <property type="match status" value="1"/>
</dbReference>
<dbReference type="RefSeq" id="WP_309203318.1">
    <property type="nucleotide sequence ID" value="NZ_CP133548.1"/>
</dbReference>
<dbReference type="AlphaFoldDB" id="A0AA51X7Q4"/>
<dbReference type="KEGG" id="plei:Q9312_04210"/>
<dbReference type="PANTHER" id="PTHR43796">
    <property type="entry name" value="CARBOXYNORSPERMIDINE SYNTHASE"/>
    <property type="match status" value="1"/>
</dbReference>
<protein>
    <submittedName>
        <fullName evidence="2">Saccharopine dehydrogenase NADP-binding domain-containing protein</fullName>
    </submittedName>
</protein>
<dbReference type="SUPFAM" id="SSF51735">
    <property type="entry name" value="NAD(P)-binding Rossmann-fold domains"/>
    <property type="match status" value="1"/>
</dbReference>
<organism evidence="2 3">
    <name type="scientific">Pleionea litopenaei</name>
    <dbReference type="NCBI Taxonomy" id="3070815"/>
    <lineage>
        <taxon>Bacteria</taxon>
        <taxon>Pseudomonadati</taxon>
        <taxon>Pseudomonadota</taxon>
        <taxon>Gammaproteobacteria</taxon>
        <taxon>Oceanospirillales</taxon>
        <taxon>Pleioneaceae</taxon>
        <taxon>Pleionea</taxon>
    </lineage>
</organism>
<feature type="domain" description="Saccharopine dehydrogenase NADP binding" evidence="1">
    <location>
        <begin position="5"/>
        <end position="110"/>
    </location>
</feature>
<reference evidence="2 3" key="1">
    <citation type="submission" date="2023-08" db="EMBL/GenBank/DDBJ databases">
        <title>Pleionea litopenaei sp. nov., isolated from stomach of juvenile Litopenaeus vannamei.</title>
        <authorList>
            <person name="Rho A.M."/>
            <person name="Hwang C.Y."/>
        </authorList>
    </citation>
    <scope>NUCLEOTIDE SEQUENCE [LARGE SCALE GENOMIC DNA]</scope>
    <source>
        <strain evidence="2 3">HL-JVS1</strain>
    </source>
</reference>
<keyword evidence="3" id="KW-1185">Reference proteome</keyword>
<dbReference type="PANTHER" id="PTHR43796:SF2">
    <property type="entry name" value="CARBOXYNORSPERMIDINE SYNTHASE"/>
    <property type="match status" value="1"/>
</dbReference>
<sequence>MKHLILLGATGVFMRRLLPRLIQIKQLSITLIARDLSKLERLKKSSTLYSNVDLLALDKDAEGFAQVLAYLKPDILINGAGPYEFSNSLDCFKIASVCCEIGCDYIDLADNREFVSHFHESLDNLAKASKVVLVTGASSVPALSNAVVEHYQKEFSELSDVAIGICPGNQTERGLGTVSSILSYVGQPFTQWIDGRFKPVYGWQNLRKYKFEHSIGTRWLANCDVPDLELLPKQYPQLQSVSFQAGLEVSLMHIGLWALSWLTRMHWVNNWRRYAKPLVRVSRWMESWGSDDGAMFVELKGLPSKKRATRKRCSKATLPSKAILRWQLIAKKGRGPHVPTIAAELTVKRLLSDRLPCGAYPCTGFLKLDDFRKVLDALGIVHISSRNGFSPIEGDA</sequence>
<proteinExistence type="predicted"/>
<dbReference type="Proteomes" id="UP001239782">
    <property type="component" value="Chromosome"/>
</dbReference>
<dbReference type="InterPro" id="IPR036291">
    <property type="entry name" value="NAD(P)-bd_dom_sf"/>
</dbReference>